<feature type="domain" description="HTH hxlR-type" evidence="4">
    <location>
        <begin position="12"/>
        <end position="112"/>
    </location>
</feature>
<dbReference type="SUPFAM" id="SSF46785">
    <property type="entry name" value="Winged helix' DNA-binding domain"/>
    <property type="match status" value="2"/>
</dbReference>
<dbReference type="CDD" id="cd00090">
    <property type="entry name" value="HTH_ARSR"/>
    <property type="match status" value="1"/>
</dbReference>
<keyword evidence="6" id="KW-1185">Reference proteome</keyword>
<dbReference type="InterPro" id="IPR011991">
    <property type="entry name" value="ArsR-like_HTH"/>
</dbReference>
<gene>
    <name evidence="5" type="ORF">SAMN05877838_3167</name>
</gene>
<keyword evidence="2" id="KW-0238">DNA-binding</keyword>
<evidence type="ECO:0000256" key="3">
    <source>
        <dbReference type="ARBA" id="ARBA00023163"/>
    </source>
</evidence>
<dbReference type="PROSITE" id="PS51118">
    <property type="entry name" value="HTH_HXLR"/>
    <property type="match status" value="1"/>
</dbReference>
<dbReference type="Pfam" id="PF01638">
    <property type="entry name" value="HxlR"/>
    <property type="match status" value="1"/>
</dbReference>
<evidence type="ECO:0000313" key="5">
    <source>
        <dbReference type="EMBL" id="SOE18246.1"/>
    </source>
</evidence>
<reference evidence="6" key="1">
    <citation type="submission" date="2017-08" db="EMBL/GenBank/DDBJ databases">
        <authorList>
            <person name="Varghese N."/>
            <person name="Submissions S."/>
        </authorList>
    </citation>
    <scope>NUCLEOTIDE SEQUENCE [LARGE SCALE GENOMIC DNA]</scope>
    <source>
        <strain evidence="6">KCTC 23107</strain>
    </source>
</reference>
<dbReference type="Proteomes" id="UP000219465">
    <property type="component" value="Unassembled WGS sequence"/>
</dbReference>
<dbReference type="InterPro" id="IPR036390">
    <property type="entry name" value="WH_DNA-bd_sf"/>
</dbReference>
<keyword evidence="3" id="KW-0804">Transcription</keyword>
<keyword evidence="1" id="KW-0805">Transcription regulation</keyword>
<evidence type="ECO:0000256" key="1">
    <source>
        <dbReference type="ARBA" id="ARBA00023015"/>
    </source>
</evidence>
<dbReference type="RefSeq" id="WP_097108743.1">
    <property type="nucleotide sequence ID" value="NZ_OCPC01000005.1"/>
</dbReference>
<organism evidence="5 6">
    <name type="scientific">Hoeflea halophila</name>
    <dbReference type="NCBI Taxonomy" id="714899"/>
    <lineage>
        <taxon>Bacteria</taxon>
        <taxon>Pseudomonadati</taxon>
        <taxon>Pseudomonadota</taxon>
        <taxon>Alphaproteobacteria</taxon>
        <taxon>Hyphomicrobiales</taxon>
        <taxon>Rhizobiaceae</taxon>
        <taxon>Hoeflea</taxon>
    </lineage>
</organism>
<evidence type="ECO:0000313" key="6">
    <source>
        <dbReference type="Proteomes" id="UP000219465"/>
    </source>
</evidence>
<evidence type="ECO:0000256" key="2">
    <source>
        <dbReference type="ARBA" id="ARBA00023125"/>
    </source>
</evidence>
<dbReference type="Gene3D" id="1.10.10.10">
    <property type="entry name" value="Winged helix-like DNA-binding domain superfamily/Winged helix DNA-binding domain"/>
    <property type="match status" value="2"/>
</dbReference>
<protein>
    <submittedName>
        <fullName evidence="5">HxlR family transcriptional regulator</fullName>
    </submittedName>
</protein>
<dbReference type="GO" id="GO:0003677">
    <property type="term" value="F:DNA binding"/>
    <property type="evidence" value="ECO:0007669"/>
    <property type="project" value="UniProtKB-KW"/>
</dbReference>
<sequence length="318" mass="35767">MNQINRDTVAGPPTTSLRRALRILGDPWTMLILKEAFNGERRFSGFQKKLNIPKQTLSLRLTHLCHEQMMYRRQVSPTHTTLEYALTAKAFDLQDAMYSIWLWHEANPSDVSVLPFEIVHRSCGQRLSARYCCMHCRDEITSGSVSVEHTHPLQFDPRDRLARRNDAAVTAAGDGGADNMVAASLVGDIVCNEILYMLFRSPSHLGAIADGLDLGMSVARGRLEKLRLLGLVEERSEGRKLTYSVLPKAEKFYPLLMSISDWGDRWCNGGQPPPEVRVHSCGELVHGRFCCDHCGGWISRENVYVRPRQGDGEEEGIS</sequence>
<dbReference type="GO" id="GO:0006355">
    <property type="term" value="P:regulation of DNA-templated transcription"/>
    <property type="evidence" value="ECO:0007669"/>
    <property type="project" value="UniProtKB-ARBA"/>
</dbReference>
<dbReference type="EMBL" id="OCPC01000005">
    <property type="protein sequence ID" value="SOE18246.1"/>
    <property type="molecule type" value="Genomic_DNA"/>
</dbReference>
<evidence type="ECO:0000259" key="4">
    <source>
        <dbReference type="PROSITE" id="PS51118"/>
    </source>
</evidence>
<dbReference type="OrthoDB" id="9782219at2"/>
<dbReference type="AlphaFoldDB" id="A0A286IF16"/>
<accession>A0A286IF16</accession>
<dbReference type="PANTHER" id="PTHR33204">
    <property type="entry name" value="TRANSCRIPTIONAL REGULATOR, MARR FAMILY"/>
    <property type="match status" value="1"/>
</dbReference>
<dbReference type="PANTHER" id="PTHR33204:SF18">
    <property type="entry name" value="TRANSCRIPTIONAL REGULATORY PROTEIN"/>
    <property type="match status" value="1"/>
</dbReference>
<dbReference type="InterPro" id="IPR002577">
    <property type="entry name" value="HTH_HxlR"/>
</dbReference>
<name>A0A286IF16_9HYPH</name>
<proteinExistence type="predicted"/>
<dbReference type="InterPro" id="IPR036388">
    <property type="entry name" value="WH-like_DNA-bd_sf"/>
</dbReference>